<accession>A0A3M8AAD7</accession>
<dbReference type="Proteomes" id="UP000275048">
    <property type="component" value="Unassembled WGS sequence"/>
</dbReference>
<gene>
    <name evidence="4" type="ORF">EDM22_11370</name>
</gene>
<sequence length="392" mass="41288">MTRGTRRALVATRLFSPEVGAASFRLRALALGLVEAGADVVVVTTRPPKAAQGEADAPGVRIARAPVLRDRSGNVRGYVQYLSFDIPLFFRLLFRRADVVVAEPPPTTGFMVAVSSWLRRRPFVYYAADVWTDGLIALGSSRGLIAVMRGLEGWVLRRAAAVIAVSDEVAEKVVAFGVAEDRVVTVGNGIDTGLFSIEGERADLPFPTYVYTGIMSEWQGPAIFVEALPRVLAEYPDAGIRFFGHGSESGRIAEAAARLGLSDRVVLGGVIPPRRTAEWLRGATAALASITPGLGYDFAKPTKVYAAAACGTPVVFAGTGVAAALVDENGLGWSASHDPDAVADAMIAAARAKATGETEAARPARSRWVDENASLSAAGAKAARAVLGAIRR</sequence>
<evidence type="ECO:0000259" key="3">
    <source>
        <dbReference type="Pfam" id="PF13579"/>
    </source>
</evidence>
<proteinExistence type="predicted"/>
<reference evidence="4 5" key="1">
    <citation type="submission" date="2018-10" db="EMBL/GenBank/DDBJ databases">
        <title>Isolation, diversity and antibacterial activity of antinobacteria from the wheat rhizosphere soil.</title>
        <authorList>
            <person name="Sun T."/>
        </authorList>
    </citation>
    <scope>NUCLEOTIDE SEQUENCE [LARGE SCALE GENOMIC DNA]</scope>
    <source>
        <strain evidence="4 5">SJ-23</strain>
    </source>
</reference>
<organism evidence="4 5">
    <name type="scientific">Agromyces tardus</name>
    <dbReference type="NCBI Taxonomy" id="2583849"/>
    <lineage>
        <taxon>Bacteria</taxon>
        <taxon>Bacillati</taxon>
        <taxon>Actinomycetota</taxon>
        <taxon>Actinomycetes</taxon>
        <taxon>Micrococcales</taxon>
        <taxon>Microbacteriaceae</taxon>
        <taxon>Agromyces</taxon>
    </lineage>
</organism>
<feature type="domain" description="Glycosyltransferase subfamily 4-like N-terminal" evidence="3">
    <location>
        <begin position="23"/>
        <end position="189"/>
    </location>
</feature>
<dbReference type="GO" id="GO:0016757">
    <property type="term" value="F:glycosyltransferase activity"/>
    <property type="evidence" value="ECO:0007669"/>
    <property type="project" value="UniProtKB-KW"/>
</dbReference>
<dbReference type="AlphaFoldDB" id="A0A3M8AAD7"/>
<name>A0A3M8AAD7_9MICO</name>
<evidence type="ECO:0000256" key="2">
    <source>
        <dbReference type="ARBA" id="ARBA00022679"/>
    </source>
</evidence>
<dbReference type="EMBL" id="RHHB01000021">
    <property type="protein sequence ID" value="RNB48210.1"/>
    <property type="molecule type" value="Genomic_DNA"/>
</dbReference>
<evidence type="ECO:0000313" key="4">
    <source>
        <dbReference type="EMBL" id="RNB48210.1"/>
    </source>
</evidence>
<dbReference type="Pfam" id="PF13692">
    <property type="entry name" value="Glyco_trans_1_4"/>
    <property type="match status" value="1"/>
</dbReference>
<dbReference type="CDD" id="cd03794">
    <property type="entry name" value="GT4_WbuB-like"/>
    <property type="match status" value="1"/>
</dbReference>
<dbReference type="PANTHER" id="PTHR12526">
    <property type="entry name" value="GLYCOSYLTRANSFERASE"/>
    <property type="match status" value="1"/>
</dbReference>
<comment type="caution">
    <text evidence="4">The sequence shown here is derived from an EMBL/GenBank/DDBJ whole genome shotgun (WGS) entry which is preliminary data.</text>
</comment>
<dbReference type="InterPro" id="IPR028098">
    <property type="entry name" value="Glyco_trans_4-like_N"/>
</dbReference>
<evidence type="ECO:0000313" key="5">
    <source>
        <dbReference type="Proteomes" id="UP000275048"/>
    </source>
</evidence>
<keyword evidence="2 4" id="KW-0808">Transferase</keyword>
<protein>
    <submittedName>
        <fullName evidence="4">Glycosyltransferase WbuB</fullName>
    </submittedName>
</protein>
<keyword evidence="1" id="KW-0328">Glycosyltransferase</keyword>
<dbReference type="Pfam" id="PF13579">
    <property type="entry name" value="Glyco_trans_4_4"/>
    <property type="match status" value="1"/>
</dbReference>
<dbReference type="SUPFAM" id="SSF53756">
    <property type="entry name" value="UDP-Glycosyltransferase/glycogen phosphorylase"/>
    <property type="match status" value="1"/>
</dbReference>
<dbReference type="OrthoDB" id="3657271at2"/>
<evidence type="ECO:0000256" key="1">
    <source>
        <dbReference type="ARBA" id="ARBA00022676"/>
    </source>
</evidence>
<keyword evidence="5" id="KW-1185">Reference proteome</keyword>
<dbReference type="Gene3D" id="3.40.50.2000">
    <property type="entry name" value="Glycogen Phosphorylase B"/>
    <property type="match status" value="2"/>
</dbReference>
<dbReference type="RefSeq" id="WP_122937172.1">
    <property type="nucleotide sequence ID" value="NZ_JBHSNT010000059.1"/>
</dbReference>